<dbReference type="EMBL" id="UHDK01000001">
    <property type="protein sequence ID" value="SUM32656.1"/>
    <property type="molecule type" value="Genomic_DNA"/>
</dbReference>
<protein>
    <submittedName>
        <fullName evidence="1">Uncharacterized protein</fullName>
    </submittedName>
</protein>
<reference evidence="1 2" key="1">
    <citation type="submission" date="2018-06" db="EMBL/GenBank/DDBJ databases">
        <authorList>
            <consortium name="Pathogen Informatics"/>
            <person name="Doyle S."/>
        </authorList>
    </citation>
    <scope>NUCLEOTIDE SEQUENCE [LARGE SCALE GENOMIC DNA]</scope>
    <source>
        <strain evidence="1 2">NCTC12195</strain>
    </source>
</reference>
<dbReference type="AlphaFoldDB" id="A0A380FH34"/>
<evidence type="ECO:0000313" key="2">
    <source>
        <dbReference type="Proteomes" id="UP000255277"/>
    </source>
</evidence>
<organism evidence="1 2">
    <name type="scientific">Staphylococcus gallinarum</name>
    <dbReference type="NCBI Taxonomy" id="1293"/>
    <lineage>
        <taxon>Bacteria</taxon>
        <taxon>Bacillati</taxon>
        <taxon>Bacillota</taxon>
        <taxon>Bacilli</taxon>
        <taxon>Bacillales</taxon>
        <taxon>Staphylococcaceae</taxon>
        <taxon>Staphylococcus</taxon>
    </lineage>
</organism>
<sequence length="75" mass="8676">MYILLFFKLKNFQPTKMTIVLIIREDTAGEKPKLYFSAKEIPTVPPSPKLEPKMKQFTAIALINDPIKHTKIFLV</sequence>
<name>A0A380FH34_STAGA</name>
<gene>
    <name evidence="1" type="ORF">NCTC12195_02104</name>
</gene>
<dbReference type="Proteomes" id="UP000255277">
    <property type="component" value="Unassembled WGS sequence"/>
</dbReference>
<proteinExistence type="predicted"/>
<evidence type="ECO:0000313" key="1">
    <source>
        <dbReference type="EMBL" id="SUM32656.1"/>
    </source>
</evidence>
<accession>A0A380FH34</accession>